<dbReference type="Pfam" id="PF00179">
    <property type="entry name" value="UQ_con"/>
    <property type="match status" value="1"/>
</dbReference>
<evidence type="ECO:0000256" key="1">
    <source>
        <dbReference type="ARBA" id="ARBA00000485"/>
    </source>
</evidence>
<dbReference type="CDD" id="cd23801">
    <property type="entry name" value="UBCc_UBE2L3"/>
    <property type="match status" value="1"/>
</dbReference>
<dbReference type="Gene3D" id="3.10.110.10">
    <property type="entry name" value="Ubiquitin Conjugating Enzyme"/>
    <property type="match status" value="1"/>
</dbReference>
<feature type="domain" description="UBC core" evidence="5">
    <location>
        <begin position="1"/>
        <end position="148"/>
    </location>
</feature>
<evidence type="ECO:0000256" key="3">
    <source>
        <dbReference type="ARBA" id="ARBA00022679"/>
    </source>
</evidence>
<dbReference type="PANTHER" id="PTHR24068">
    <property type="entry name" value="UBIQUITIN-CONJUGATING ENZYME E2"/>
    <property type="match status" value="1"/>
</dbReference>
<accession>A0A1W0X578</accession>
<name>A0A1W0X578_HYPEX</name>
<proteinExistence type="predicted"/>
<sequence>MAAKRVNKELQDLKNSKMFPNIKVDEQNIFKWQVLLVPEHPPYNKGAFLVNIVIPDNYPFRPPKINFGTKIYHPNITEHGHVCHPIYGSQWSPSLRIEQVIQALLDLISTPEPNRQCCTCRADLIEEFTKDKEKFMKNAEEFTIKHAEKRPE</sequence>
<dbReference type="AlphaFoldDB" id="A0A1W0X578"/>
<protein>
    <recommendedName>
        <fullName evidence="2">E2 ubiquitin-conjugating enzyme</fullName>
        <ecNumber evidence="2">2.3.2.23</ecNumber>
    </recommendedName>
</protein>
<evidence type="ECO:0000313" key="6">
    <source>
        <dbReference type="EMBL" id="OQV22633.1"/>
    </source>
</evidence>
<keyword evidence="7" id="KW-1185">Reference proteome</keyword>
<dbReference type="InterPro" id="IPR016135">
    <property type="entry name" value="UBQ-conjugating_enzyme/RWD"/>
</dbReference>
<organism evidence="6 7">
    <name type="scientific">Hypsibius exemplaris</name>
    <name type="common">Freshwater tardigrade</name>
    <dbReference type="NCBI Taxonomy" id="2072580"/>
    <lineage>
        <taxon>Eukaryota</taxon>
        <taxon>Metazoa</taxon>
        <taxon>Ecdysozoa</taxon>
        <taxon>Tardigrada</taxon>
        <taxon>Eutardigrada</taxon>
        <taxon>Parachela</taxon>
        <taxon>Hypsibioidea</taxon>
        <taxon>Hypsibiidae</taxon>
        <taxon>Hypsibius</taxon>
    </lineage>
</organism>
<keyword evidence="4" id="KW-0833">Ubl conjugation pathway</keyword>
<keyword evidence="3" id="KW-0808">Transferase</keyword>
<evidence type="ECO:0000313" key="7">
    <source>
        <dbReference type="Proteomes" id="UP000192578"/>
    </source>
</evidence>
<dbReference type="Proteomes" id="UP000192578">
    <property type="component" value="Unassembled WGS sequence"/>
</dbReference>
<dbReference type="SUPFAM" id="SSF54495">
    <property type="entry name" value="UBC-like"/>
    <property type="match status" value="1"/>
</dbReference>
<dbReference type="SMART" id="SM00212">
    <property type="entry name" value="UBCc"/>
    <property type="match status" value="1"/>
</dbReference>
<evidence type="ECO:0000256" key="2">
    <source>
        <dbReference type="ARBA" id="ARBA00012486"/>
    </source>
</evidence>
<dbReference type="OrthoDB" id="9973183at2759"/>
<gene>
    <name evidence="6" type="ORF">BV898_03458</name>
</gene>
<comment type="catalytic activity">
    <reaction evidence="1">
        <text>S-ubiquitinyl-[E1 ubiquitin-activating enzyme]-L-cysteine + [E2 ubiquitin-conjugating enzyme]-L-cysteine = [E1 ubiquitin-activating enzyme]-L-cysteine + S-ubiquitinyl-[E2 ubiquitin-conjugating enzyme]-L-cysteine.</text>
        <dbReference type="EC" id="2.3.2.23"/>
    </reaction>
</comment>
<dbReference type="InterPro" id="IPR000608">
    <property type="entry name" value="UBC"/>
</dbReference>
<dbReference type="PROSITE" id="PS50127">
    <property type="entry name" value="UBC_2"/>
    <property type="match status" value="1"/>
</dbReference>
<evidence type="ECO:0000256" key="4">
    <source>
        <dbReference type="ARBA" id="ARBA00022786"/>
    </source>
</evidence>
<dbReference type="FunFam" id="3.10.110.10:FF:000011">
    <property type="entry name" value="Ubiquitin-conjugating enzyme E2 L3"/>
    <property type="match status" value="1"/>
</dbReference>
<dbReference type="EC" id="2.3.2.23" evidence="2"/>
<evidence type="ECO:0000259" key="5">
    <source>
        <dbReference type="PROSITE" id="PS50127"/>
    </source>
</evidence>
<comment type="caution">
    <text evidence="6">The sequence shown here is derived from an EMBL/GenBank/DDBJ whole genome shotgun (WGS) entry which is preliminary data.</text>
</comment>
<dbReference type="EMBL" id="MTYJ01000016">
    <property type="protein sequence ID" value="OQV22633.1"/>
    <property type="molecule type" value="Genomic_DNA"/>
</dbReference>
<dbReference type="GO" id="GO:0061631">
    <property type="term" value="F:ubiquitin conjugating enzyme activity"/>
    <property type="evidence" value="ECO:0007669"/>
    <property type="project" value="UniProtKB-EC"/>
</dbReference>
<reference evidence="7" key="1">
    <citation type="submission" date="2017-01" db="EMBL/GenBank/DDBJ databases">
        <title>Comparative genomics of anhydrobiosis in the tardigrade Hypsibius dujardini.</title>
        <authorList>
            <person name="Yoshida Y."/>
            <person name="Koutsovoulos G."/>
            <person name="Laetsch D."/>
            <person name="Stevens L."/>
            <person name="Kumar S."/>
            <person name="Horikawa D."/>
            <person name="Ishino K."/>
            <person name="Komine S."/>
            <person name="Tomita M."/>
            <person name="Blaxter M."/>
            <person name="Arakawa K."/>
        </authorList>
    </citation>
    <scope>NUCLEOTIDE SEQUENCE [LARGE SCALE GENOMIC DNA]</scope>
    <source>
        <strain evidence="7">Z151</strain>
    </source>
</reference>